<accession>A0AA91T2Z3</accession>
<evidence type="ECO:0000313" key="2">
    <source>
        <dbReference type="EMBL" id="OVF09888.1"/>
    </source>
</evidence>
<name>A0AA91T2Z3_CLALS</name>
<feature type="compositionally biased region" description="Polar residues" evidence="1">
    <location>
        <begin position="64"/>
        <end position="76"/>
    </location>
</feature>
<sequence length="293" mass="31592">MSSTYLPVAPISRDRVSISLSSDNVSDVHTCELLGSEESSERIPYADSPTRSMDESLALLLGDFSTSAVWEQTPRQTPTDKTHTPTHTPTRTPIQTPNRSPAQLANRFPGSQASPRSPQRSMGQASMPKPSSPAPKTSPPRMSPPKAVRATGPGSMSTGPRSTDPRRMSTDPRRMSTDPRSIVSAPRNVSAGHSHVRRSYSHYSSMDTVDLLASAPSSPSMKPSSRKPSNHDLSSFNQVPKRFSSFIVDQARSSVRDISDSMGSQATIFSTRPGDPQPESAASPPLARRGAIR</sequence>
<evidence type="ECO:0000256" key="1">
    <source>
        <dbReference type="SAM" id="MobiDB-lite"/>
    </source>
</evidence>
<feature type="region of interest" description="Disordered" evidence="1">
    <location>
        <begin position="254"/>
        <end position="293"/>
    </location>
</feature>
<feature type="compositionally biased region" description="Polar residues" evidence="1">
    <location>
        <begin position="98"/>
        <end position="124"/>
    </location>
</feature>
<comment type="caution">
    <text evidence="2">The sequence shown here is derived from an EMBL/GenBank/DDBJ whole genome shotgun (WGS) entry which is preliminary data.</text>
</comment>
<evidence type="ECO:0000313" key="3">
    <source>
        <dbReference type="Proteomes" id="UP000195602"/>
    </source>
</evidence>
<dbReference type="KEGG" id="clus:A9F13_04g04103"/>
<feature type="compositionally biased region" description="Low complexity" evidence="1">
    <location>
        <begin position="213"/>
        <end position="227"/>
    </location>
</feature>
<feature type="compositionally biased region" description="Low complexity" evidence="1">
    <location>
        <begin position="85"/>
        <end position="97"/>
    </location>
</feature>
<dbReference type="AlphaFoldDB" id="A0AA91T2Z3"/>
<reference evidence="2 3" key="1">
    <citation type="submission" date="2017-04" db="EMBL/GenBank/DDBJ databases">
        <title>Draft genome of the yeast Clavispora lusitaniae type strain CBS 6936.</title>
        <authorList>
            <person name="Durrens P."/>
            <person name="Klopp C."/>
            <person name="Biteau N."/>
            <person name="Fitton-Ouhabi V."/>
            <person name="Dementhon K."/>
            <person name="Accoceberry I."/>
            <person name="Sherman D.J."/>
            <person name="Noel T."/>
        </authorList>
    </citation>
    <scope>NUCLEOTIDE SEQUENCE [LARGE SCALE GENOMIC DNA]</scope>
    <source>
        <strain evidence="2 3">CBS 6936</strain>
    </source>
</reference>
<gene>
    <name evidence="2" type="ORF">A9F13_04g04103</name>
</gene>
<dbReference type="Proteomes" id="UP000195602">
    <property type="component" value="Unassembled WGS sequence"/>
</dbReference>
<feature type="compositionally biased region" description="Pro residues" evidence="1">
    <location>
        <begin position="130"/>
        <end position="143"/>
    </location>
</feature>
<feature type="region of interest" description="Disordered" evidence="1">
    <location>
        <begin position="35"/>
        <end position="239"/>
    </location>
</feature>
<dbReference type="EMBL" id="LYUB02000004">
    <property type="protein sequence ID" value="OVF09888.1"/>
    <property type="molecule type" value="Genomic_DNA"/>
</dbReference>
<organism evidence="2 3">
    <name type="scientific">Clavispora lusitaniae</name>
    <name type="common">Candida lusitaniae</name>
    <dbReference type="NCBI Taxonomy" id="36911"/>
    <lineage>
        <taxon>Eukaryota</taxon>
        <taxon>Fungi</taxon>
        <taxon>Dikarya</taxon>
        <taxon>Ascomycota</taxon>
        <taxon>Saccharomycotina</taxon>
        <taxon>Pichiomycetes</taxon>
        <taxon>Metschnikowiaceae</taxon>
        <taxon>Clavispora</taxon>
    </lineage>
</organism>
<feature type="compositionally biased region" description="Basic and acidic residues" evidence="1">
    <location>
        <begin position="163"/>
        <end position="177"/>
    </location>
</feature>
<feature type="compositionally biased region" description="Polar residues" evidence="1">
    <location>
        <begin position="261"/>
        <end position="270"/>
    </location>
</feature>
<feature type="non-terminal residue" evidence="2">
    <location>
        <position position="293"/>
    </location>
</feature>
<proteinExistence type="predicted"/>
<protein>
    <submittedName>
        <fullName evidence="2">Uncharacterized protein</fullName>
    </submittedName>
</protein>